<dbReference type="GO" id="GO:0003777">
    <property type="term" value="F:microtubule motor activity"/>
    <property type="evidence" value="ECO:0007669"/>
    <property type="project" value="InterPro"/>
</dbReference>
<keyword evidence="2" id="KW-0963">Cytoplasm</keyword>
<evidence type="ECO:0000256" key="1">
    <source>
        <dbReference type="ARBA" id="ARBA00004496"/>
    </source>
</evidence>
<keyword evidence="4" id="KW-0067">ATP-binding</keyword>
<evidence type="ECO:0000256" key="2">
    <source>
        <dbReference type="ARBA" id="ARBA00022490"/>
    </source>
</evidence>
<proteinExistence type="predicted"/>
<evidence type="ECO:0000256" key="3">
    <source>
        <dbReference type="ARBA" id="ARBA00022741"/>
    </source>
</evidence>
<dbReference type="PANTHER" id="PTHR47969">
    <property type="entry name" value="CHROMOSOME-ASSOCIATED KINESIN KIF4A-RELATED"/>
    <property type="match status" value="1"/>
</dbReference>
<dbReference type="GO" id="GO:0005524">
    <property type="term" value="F:ATP binding"/>
    <property type="evidence" value="ECO:0007669"/>
    <property type="project" value="UniProtKB-KW"/>
</dbReference>
<evidence type="ECO:0000313" key="7">
    <source>
        <dbReference type="Proteomes" id="UP000775213"/>
    </source>
</evidence>
<dbReference type="Proteomes" id="UP000775213">
    <property type="component" value="Unassembled WGS sequence"/>
</dbReference>
<gene>
    <name evidence="6" type="ORF">IEQ34_010282</name>
</gene>
<keyword evidence="3" id="KW-0547">Nucleotide-binding</keyword>
<dbReference type="InterPro" id="IPR027640">
    <property type="entry name" value="Kinesin-like_fam"/>
</dbReference>
<keyword evidence="7" id="KW-1185">Reference proteome</keyword>
<dbReference type="GO" id="GO:0007018">
    <property type="term" value="P:microtubule-based movement"/>
    <property type="evidence" value="ECO:0007669"/>
    <property type="project" value="InterPro"/>
</dbReference>
<dbReference type="GO" id="GO:0007052">
    <property type="term" value="P:mitotic spindle organization"/>
    <property type="evidence" value="ECO:0007669"/>
    <property type="project" value="TreeGrafter"/>
</dbReference>
<protein>
    <submittedName>
        <fullName evidence="6">Uncharacterized protein</fullName>
    </submittedName>
</protein>
<name>A0AAV7H4B9_DENCH</name>
<dbReference type="GO" id="GO:0051231">
    <property type="term" value="P:spindle elongation"/>
    <property type="evidence" value="ECO:0007669"/>
    <property type="project" value="TreeGrafter"/>
</dbReference>
<reference evidence="6 7" key="1">
    <citation type="journal article" date="2021" name="Hortic Res">
        <title>Chromosome-scale assembly of the Dendrobium chrysotoxum genome enhances the understanding of orchid evolution.</title>
        <authorList>
            <person name="Zhang Y."/>
            <person name="Zhang G.Q."/>
            <person name="Zhang D."/>
            <person name="Liu X.D."/>
            <person name="Xu X.Y."/>
            <person name="Sun W.H."/>
            <person name="Yu X."/>
            <person name="Zhu X."/>
            <person name="Wang Z.W."/>
            <person name="Zhao X."/>
            <person name="Zhong W.Y."/>
            <person name="Chen H."/>
            <person name="Yin W.L."/>
            <person name="Huang T."/>
            <person name="Niu S.C."/>
            <person name="Liu Z.J."/>
        </authorList>
    </citation>
    <scope>NUCLEOTIDE SEQUENCE [LARGE SCALE GENOMIC DNA]</scope>
    <source>
        <strain evidence="6">Lindl</strain>
    </source>
</reference>
<accession>A0AAV7H4B9</accession>
<dbReference type="AlphaFoldDB" id="A0AAV7H4B9"/>
<dbReference type="GO" id="GO:0005737">
    <property type="term" value="C:cytoplasm"/>
    <property type="evidence" value="ECO:0007669"/>
    <property type="project" value="UniProtKB-SubCell"/>
</dbReference>
<sequence>MGSPLGSHTNEKSFQRWLDHELEVMVNVHKVRIQYEKQSQVQATLAEEITKFKQKAIYGELSPPRGKNGHSQVSNMPPNTRLAMLASLDDLVSMSSNALVAMASQISEAEEREQAFTSRGQWNQLRSMGDDKNLLQYMFNVVARRCKMPTEEQKNRDEVMEERQFQLEESSNIGLRAVEESLDQRPILPP</sequence>
<evidence type="ECO:0000256" key="5">
    <source>
        <dbReference type="ARBA" id="ARBA00023054"/>
    </source>
</evidence>
<organism evidence="6 7">
    <name type="scientific">Dendrobium chrysotoxum</name>
    <name type="common">Orchid</name>
    <dbReference type="NCBI Taxonomy" id="161865"/>
    <lineage>
        <taxon>Eukaryota</taxon>
        <taxon>Viridiplantae</taxon>
        <taxon>Streptophyta</taxon>
        <taxon>Embryophyta</taxon>
        <taxon>Tracheophyta</taxon>
        <taxon>Spermatophyta</taxon>
        <taxon>Magnoliopsida</taxon>
        <taxon>Liliopsida</taxon>
        <taxon>Asparagales</taxon>
        <taxon>Orchidaceae</taxon>
        <taxon>Epidendroideae</taxon>
        <taxon>Malaxideae</taxon>
        <taxon>Dendrobiinae</taxon>
        <taxon>Dendrobium</taxon>
    </lineage>
</organism>
<comment type="caution">
    <text evidence="6">The sequence shown here is derived from an EMBL/GenBank/DDBJ whole genome shotgun (WGS) entry which is preliminary data.</text>
</comment>
<dbReference type="PANTHER" id="PTHR47969:SF15">
    <property type="entry name" value="CHROMOSOME-ASSOCIATED KINESIN KIF4A-RELATED"/>
    <property type="match status" value="1"/>
</dbReference>
<evidence type="ECO:0000313" key="6">
    <source>
        <dbReference type="EMBL" id="KAH0462707.1"/>
    </source>
</evidence>
<keyword evidence="5" id="KW-0175">Coiled coil</keyword>
<dbReference type="EMBL" id="JAGFBR010000009">
    <property type="protein sequence ID" value="KAH0462707.1"/>
    <property type="molecule type" value="Genomic_DNA"/>
</dbReference>
<dbReference type="GO" id="GO:0005875">
    <property type="term" value="C:microtubule associated complex"/>
    <property type="evidence" value="ECO:0007669"/>
    <property type="project" value="TreeGrafter"/>
</dbReference>
<evidence type="ECO:0000256" key="4">
    <source>
        <dbReference type="ARBA" id="ARBA00022840"/>
    </source>
</evidence>
<comment type="subcellular location">
    <subcellularLocation>
        <location evidence="1">Cytoplasm</location>
    </subcellularLocation>
</comment>